<keyword evidence="4" id="KW-1185">Reference proteome</keyword>
<dbReference type="PANTHER" id="PTHR28663">
    <property type="entry name" value="COILED-COIL DOMAIN-CONTAINING PROTEIN 173"/>
    <property type="match status" value="1"/>
</dbReference>
<sequence>MSGVIVNASELDRIRKSAIGQTDDDKAVAEKRERALAMHEKSKARAGGWSNTLDGSRKKKEQDRIERIEREERERQKIDMEEARYQLEERRKAIQRANKILKEQTDRIKSFHSAMMYSDVLAEREAQVS</sequence>
<dbReference type="GeneID" id="9046834"/>
<dbReference type="Proteomes" id="UP000007800">
    <property type="component" value="Unassembled WGS sequence"/>
</dbReference>
<feature type="coiled-coil region" evidence="1">
    <location>
        <begin position="68"/>
        <end position="107"/>
    </location>
</feature>
<dbReference type="InterPro" id="IPR039986">
    <property type="entry name" value="CFAP210"/>
</dbReference>
<proteinExistence type="predicted"/>
<evidence type="ECO:0000313" key="3">
    <source>
        <dbReference type="EMBL" id="EER11480.1"/>
    </source>
</evidence>
<gene>
    <name evidence="3" type="ORF">Pmar_PMAR007798</name>
</gene>
<dbReference type="InParanoid" id="C5KVL3"/>
<name>C5KVL3_PERM5</name>
<dbReference type="AlphaFoldDB" id="C5KVL3"/>
<reference evidence="3 4" key="1">
    <citation type="submission" date="2008-07" db="EMBL/GenBank/DDBJ databases">
        <authorList>
            <person name="El-Sayed N."/>
            <person name="Caler E."/>
            <person name="Inman J."/>
            <person name="Amedeo P."/>
            <person name="Hass B."/>
            <person name="Wortman J."/>
        </authorList>
    </citation>
    <scope>NUCLEOTIDE SEQUENCE [LARGE SCALE GENOMIC DNA]</scope>
    <source>
        <strain evidence="4">ATCC 50983 / TXsc</strain>
    </source>
</reference>
<dbReference type="OrthoDB" id="331765at2759"/>
<evidence type="ECO:0000256" key="1">
    <source>
        <dbReference type="SAM" id="Coils"/>
    </source>
</evidence>
<protein>
    <submittedName>
        <fullName evidence="3">Uncharacterized protein</fullName>
    </submittedName>
</protein>
<feature type="region of interest" description="Disordered" evidence="2">
    <location>
        <begin position="37"/>
        <end position="68"/>
    </location>
</feature>
<evidence type="ECO:0000256" key="2">
    <source>
        <dbReference type="SAM" id="MobiDB-lite"/>
    </source>
</evidence>
<dbReference type="EMBL" id="GG676669">
    <property type="protein sequence ID" value="EER11480.1"/>
    <property type="molecule type" value="Genomic_DNA"/>
</dbReference>
<evidence type="ECO:0000313" key="4">
    <source>
        <dbReference type="Proteomes" id="UP000007800"/>
    </source>
</evidence>
<accession>C5KVL3</accession>
<dbReference type="PANTHER" id="PTHR28663:SF1">
    <property type="entry name" value="CILIA- AND FLAGELLA- ASSOCIATED PROTEIN 210"/>
    <property type="match status" value="1"/>
</dbReference>
<keyword evidence="1" id="KW-0175">Coiled coil</keyword>
<dbReference type="RefSeq" id="XP_002779685.1">
    <property type="nucleotide sequence ID" value="XM_002779639.1"/>
</dbReference>
<organism evidence="4">
    <name type="scientific">Perkinsus marinus (strain ATCC 50983 / TXsc)</name>
    <dbReference type="NCBI Taxonomy" id="423536"/>
    <lineage>
        <taxon>Eukaryota</taxon>
        <taxon>Sar</taxon>
        <taxon>Alveolata</taxon>
        <taxon>Perkinsozoa</taxon>
        <taxon>Perkinsea</taxon>
        <taxon>Perkinsida</taxon>
        <taxon>Perkinsidae</taxon>
        <taxon>Perkinsus</taxon>
    </lineage>
</organism>